<dbReference type="RefSeq" id="WP_095611175.1">
    <property type="nucleotide sequence ID" value="NZ_NMPM01000048.1"/>
</dbReference>
<dbReference type="Pfam" id="PF19540">
    <property type="entry name" value="DUF6064"/>
    <property type="match status" value="1"/>
</dbReference>
<feature type="transmembrane region" description="Helical" evidence="1">
    <location>
        <begin position="156"/>
        <end position="174"/>
    </location>
</feature>
<gene>
    <name evidence="2" type="ORF">CF392_09275</name>
</gene>
<feature type="transmembrane region" description="Helical" evidence="1">
    <location>
        <begin position="117"/>
        <end position="136"/>
    </location>
</feature>
<proteinExistence type="predicted"/>
<sequence>MGDLDSYRPSDFLMFSGRVYWRLIERYNEALWPAQILGLFIGLGIMLALIRPSRASRNAVYWGLALAWVGVALSFLRNGYAPINWTVDYLTPLFLAQAGLLALTGRHGAQSPATRTWPGRIGLTLVLAALLLPPVITTISGRGMAATDWFPFFPDALALATLGVLSAAGPAPGIT</sequence>
<keyword evidence="3" id="KW-1185">Reference proteome</keyword>
<protein>
    <submittedName>
        <fullName evidence="2">MFS transporter permease</fullName>
    </submittedName>
</protein>
<evidence type="ECO:0000313" key="3">
    <source>
        <dbReference type="Proteomes" id="UP000218332"/>
    </source>
</evidence>
<keyword evidence="1" id="KW-1133">Transmembrane helix</keyword>
<reference evidence="2 3" key="1">
    <citation type="submission" date="2017-07" db="EMBL/GenBank/DDBJ databases">
        <title>Tamlnaduibacter salinus (Mi-7) genome sequencing.</title>
        <authorList>
            <person name="Verma A."/>
            <person name="Krishnamurthi S."/>
        </authorList>
    </citation>
    <scope>NUCLEOTIDE SEQUENCE [LARGE SCALE GENOMIC DNA]</scope>
    <source>
        <strain evidence="2 3">Mi-7</strain>
    </source>
</reference>
<feature type="transmembrane region" description="Helical" evidence="1">
    <location>
        <begin position="89"/>
        <end position="105"/>
    </location>
</feature>
<keyword evidence="1" id="KW-0472">Membrane</keyword>
<feature type="transmembrane region" description="Helical" evidence="1">
    <location>
        <begin position="30"/>
        <end position="50"/>
    </location>
</feature>
<dbReference type="EMBL" id="NMPM01000048">
    <property type="protein sequence ID" value="PAV25830.1"/>
    <property type="molecule type" value="Genomic_DNA"/>
</dbReference>
<organism evidence="2 3">
    <name type="scientific">Tamilnaduibacter salinus</name>
    <dbReference type="NCBI Taxonomy" id="1484056"/>
    <lineage>
        <taxon>Bacteria</taxon>
        <taxon>Pseudomonadati</taxon>
        <taxon>Pseudomonadota</taxon>
        <taxon>Gammaproteobacteria</taxon>
        <taxon>Pseudomonadales</taxon>
        <taxon>Marinobacteraceae</taxon>
        <taxon>Tamilnaduibacter</taxon>
    </lineage>
</organism>
<comment type="caution">
    <text evidence="2">The sequence shown here is derived from an EMBL/GenBank/DDBJ whole genome shotgun (WGS) entry which is preliminary data.</text>
</comment>
<name>A0A2A2I401_9GAMM</name>
<feature type="transmembrane region" description="Helical" evidence="1">
    <location>
        <begin position="59"/>
        <end position="77"/>
    </location>
</feature>
<dbReference type="AlphaFoldDB" id="A0A2A2I401"/>
<evidence type="ECO:0000313" key="2">
    <source>
        <dbReference type="EMBL" id="PAV25830.1"/>
    </source>
</evidence>
<evidence type="ECO:0000256" key="1">
    <source>
        <dbReference type="SAM" id="Phobius"/>
    </source>
</evidence>
<dbReference type="InterPro" id="IPR045708">
    <property type="entry name" value="DUF6064"/>
</dbReference>
<dbReference type="Proteomes" id="UP000218332">
    <property type="component" value="Unassembled WGS sequence"/>
</dbReference>
<accession>A0A2A2I401</accession>
<keyword evidence="1" id="KW-0812">Transmembrane</keyword>